<feature type="compositionally biased region" description="Basic and acidic residues" evidence="17">
    <location>
        <begin position="686"/>
        <end position="702"/>
    </location>
</feature>
<comment type="caution">
    <text evidence="21">The sequence shown here is derived from an EMBL/GenBank/DDBJ whole genome shotgun (WGS) entry which is preliminary data.</text>
</comment>
<feature type="compositionally biased region" description="Basic and acidic residues" evidence="17">
    <location>
        <begin position="235"/>
        <end position="245"/>
    </location>
</feature>
<dbReference type="PANTHER" id="PTHR45797:SF3">
    <property type="entry name" value="TRANSCRIPTIONAL REGULATOR ATRX HOMOLOG"/>
    <property type="match status" value="1"/>
</dbReference>
<gene>
    <name evidence="21" type="ORF">CHS0354_037134</name>
</gene>
<dbReference type="InterPro" id="IPR041430">
    <property type="entry name" value="ADD_ATRX"/>
</dbReference>
<feature type="region of interest" description="Disordered" evidence="17">
    <location>
        <begin position="1582"/>
        <end position="1661"/>
    </location>
</feature>
<evidence type="ECO:0000256" key="14">
    <source>
        <dbReference type="ARBA" id="ARBA00023242"/>
    </source>
</evidence>
<feature type="compositionally biased region" description="Basic and acidic residues" evidence="17">
    <location>
        <begin position="906"/>
        <end position="947"/>
    </location>
</feature>
<dbReference type="Pfam" id="PF00176">
    <property type="entry name" value="SNF2-rel_dom"/>
    <property type="match status" value="1"/>
</dbReference>
<dbReference type="InterPro" id="IPR027417">
    <property type="entry name" value="P-loop_NTPase"/>
</dbReference>
<evidence type="ECO:0000313" key="22">
    <source>
        <dbReference type="Proteomes" id="UP001195483"/>
    </source>
</evidence>
<comment type="similarity">
    <text evidence="3">Belongs to the SNF2/RAD54 helicase family.</text>
</comment>
<feature type="domain" description="PHD-type" evidence="20">
    <location>
        <begin position="100"/>
        <end position="237"/>
    </location>
</feature>
<feature type="compositionally biased region" description="Acidic residues" evidence="17">
    <location>
        <begin position="1009"/>
        <end position="1024"/>
    </location>
</feature>
<evidence type="ECO:0000259" key="18">
    <source>
        <dbReference type="PROSITE" id="PS51192"/>
    </source>
</evidence>
<feature type="compositionally biased region" description="Basic and acidic residues" evidence="17">
    <location>
        <begin position="784"/>
        <end position="795"/>
    </location>
</feature>
<feature type="region of interest" description="Disordered" evidence="17">
    <location>
        <begin position="1735"/>
        <end position="1758"/>
    </location>
</feature>
<reference evidence="21" key="2">
    <citation type="journal article" date="2021" name="Genome Biol. Evol.">
        <title>Developing a high-quality reference genome for a parasitic bivalve with doubly uniparental inheritance (Bivalvia: Unionida).</title>
        <authorList>
            <person name="Smith C.H."/>
        </authorList>
    </citation>
    <scope>NUCLEOTIDE SEQUENCE</scope>
    <source>
        <strain evidence="21">CHS0354</strain>
        <tissue evidence="21">Mantle</tissue>
    </source>
</reference>
<feature type="compositionally biased region" description="Basic and acidic residues" evidence="17">
    <location>
        <begin position="758"/>
        <end position="773"/>
    </location>
</feature>
<feature type="compositionally biased region" description="Basic and acidic residues" evidence="17">
    <location>
        <begin position="1226"/>
        <end position="1244"/>
    </location>
</feature>
<dbReference type="SMART" id="SM00490">
    <property type="entry name" value="HELICc"/>
    <property type="match status" value="1"/>
</dbReference>
<keyword evidence="9" id="KW-0347">Helicase</keyword>
<feature type="compositionally biased region" description="Acidic residues" evidence="17">
    <location>
        <begin position="852"/>
        <end position="867"/>
    </location>
</feature>
<feature type="domain" description="Helicase ATP-binding" evidence="18">
    <location>
        <begin position="1329"/>
        <end position="1521"/>
    </location>
</feature>
<evidence type="ECO:0000256" key="4">
    <source>
        <dbReference type="ARBA" id="ARBA00022454"/>
    </source>
</evidence>
<dbReference type="GO" id="GO:0004386">
    <property type="term" value="F:helicase activity"/>
    <property type="evidence" value="ECO:0007669"/>
    <property type="project" value="UniProtKB-KW"/>
</dbReference>
<feature type="compositionally biased region" description="Acidic residues" evidence="17">
    <location>
        <begin position="1176"/>
        <end position="1185"/>
    </location>
</feature>
<dbReference type="Gene3D" id="3.40.50.10810">
    <property type="entry name" value="Tandem AAA-ATPase domain"/>
    <property type="match status" value="1"/>
</dbReference>
<evidence type="ECO:0000259" key="20">
    <source>
        <dbReference type="PROSITE" id="PS51533"/>
    </source>
</evidence>
<dbReference type="Proteomes" id="UP001195483">
    <property type="component" value="Unassembled WGS sequence"/>
</dbReference>
<dbReference type="GO" id="GO:0005524">
    <property type="term" value="F:ATP binding"/>
    <property type="evidence" value="ECO:0007669"/>
    <property type="project" value="UniProtKB-KW"/>
</dbReference>
<keyword evidence="14" id="KW-0539">Nucleus</keyword>
<dbReference type="InterPro" id="IPR038718">
    <property type="entry name" value="SNF2-like_sf"/>
</dbReference>
<evidence type="ECO:0000256" key="7">
    <source>
        <dbReference type="ARBA" id="ARBA00022771"/>
    </source>
</evidence>
<reference evidence="21" key="1">
    <citation type="journal article" date="2021" name="Genome Biol. Evol.">
        <title>A High-Quality Reference Genome for a Parasitic Bivalve with Doubly Uniparental Inheritance (Bivalvia: Unionida).</title>
        <authorList>
            <person name="Smith C.H."/>
        </authorList>
    </citation>
    <scope>NUCLEOTIDE SEQUENCE</scope>
    <source>
        <strain evidence="21">CHS0354</strain>
    </source>
</reference>
<feature type="compositionally biased region" description="Basic and acidic residues" evidence="17">
    <location>
        <begin position="884"/>
        <end position="896"/>
    </location>
</feature>
<dbReference type="InterPro" id="IPR001650">
    <property type="entry name" value="Helicase_C-like"/>
</dbReference>
<evidence type="ECO:0000256" key="17">
    <source>
        <dbReference type="SAM" id="MobiDB-lite"/>
    </source>
</evidence>
<feature type="region of interest" description="Disordered" evidence="17">
    <location>
        <begin position="1"/>
        <end position="95"/>
    </location>
</feature>
<dbReference type="CDD" id="cd11726">
    <property type="entry name" value="ADDz_ATRX"/>
    <property type="match status" value="1"/>
</dbReference>
<name>A0AAE0RP91_9BIVA</name>
<evidence type="ECO:0000256" key="6">
    <source>
        <dbReference type="ARBA" id="ARBA00022741"/>
    </source>
</evidence>
<feature type="region of interest" description="Disordered" evidence="17">
    <location>
        <begin position="235"/>
        <end position="288"/>
    </location>
</feature>
<feature type="compositionally biased region" description="Acidic residues" evidence="17">
    <location>
        <begin position="1198"/>
        <end position="1207"/>
    </location>
</feature>
<feature type="compositionally biased region" description="Basic residues" evidence="17">
    <location>
        <begin position="589"/>
        <end position="600"/>
    </location>
</feature>
<dbReference type="EMBL" id="JAEAOA010002175">
    <property type="protein sequence ID" value="KAK3577102.1"/>
    <property type="molecule type" value="Genomic_DNA"/>
</dbReference>
<feature type="compositionally biased region" description="Acidic residues" evidence="17">
    <location>
        <begin position="730"/>
        <end position="740"/>
    </location>
</feature>
<dbReference type="InterPro" id="IPR025766">
    <property type="entry name" value="ADD"/>
</dbReference>
<keyword evidence="16" id="KW-0175">Coiled coil</keyword>
<comment type="subcellular location">
    <subcellularLocation>
        <location evidence="2">Chromosome</location>
        <location evidence="2">Telomere</location>
    </subcellularLocation>
    <subcellularLocation>
        <location evidence="1">Nucleus</location>
    </subcellularLocation>
</comment>
<dbReference type="GO" id="GO:0016887">
    <property type="term" value="F:ATP hydrolysis activity"/>
    <property type="evidence" value="ECO:0007669"/>
    <property type="project" value="InterPro"/>
</dbReference>
<dbReference type="Gene3D" id="3.30.40.10">
    <property type="entry name" value="Zinc/RING finger domain, C3HC4 (zinc finger)"/>
    <property type="match status" value="1"/>
</dbReference>
<proteinExistence type="inferred from homology"/>
<dbReference type="InterPro" id="IPR013083">
    <property type="entry name" value="Znf_RING/FYVE/PHD"/>
</dbReference>
<feature type="compositionally biased region" description="Basic and acidic residues" evidence="17">
    <location>
        <begin position="554"/>
        <end position="575"/>
    </location>
</feature>
<dbReference type="PROSITE" id="PS51533">
    <property type="entry name" value="ADD"/>
    <property type="match status" value="1"/>
</dbReference>
<evidence type="ECO:0000256" key="11">
    <source>
        <dbReference type="ARBA" id="ARBA00022840"/>
    </source>
</evidence>
<feature type="compositionally biased region" description="Basic and acidic residues" evidence="17">
    <location>
        <begin position="1186"/>
        <end position="1196"/>
    </location>
</feature>
<evidence type="ECO:0000256" key="1">
    <source>
        <dbReference type="ARBA" id="ARBA00004123"/>
    </source>
</evidence>
<evidence type="ECO:0000256" key="10">
    <source>
        <dbReference type="ARBA" id="ARBA00022833"/>
    </source>
</evidence>
<sequence length="2142" mass="244648">MSLRSGSSRRKPQVTHKVNQKSARNEDDEDEDEEVEVSSGLEEGEVHVKRNRKDEDQTDEDTEVIPDLPEGTVIVNPEPVDDRPKNSGVRKQRGAAFNSDSVSKSFLARVTCTACGKQVNPHIYGAARRHPHVRALICKKCYKFYKSGEITKDKDGLDEQCRWCGEGGKLFGCDYCHNVFCKACIQRNFGRGELSNVDVGDAKWKCYICSPHKMADLIEYCNKVLDYMEQERDKEKEMAKKEKQQTKSFASKAESESLQHNSFSTKSGPGGSSIMGPTKVSQSNLSSRGPQVSLTTIVQKQKPVPVKPEIIHKTSSHLFEGTRTGRSQILQPTVVLGEQVIPPPIVHISKSSMNDLKRCLLNVNANNVQDKIDKFITVVKSMSLMLEAIKTDLAIAQLRGQFNYAARCNAVTSLSTGMEVFFNAYREILGNPPPLAQVATEPQSKLVATVVNGNGYKNETSTPIVKRYMKDVKKELNISAIPIMIDESDEGGESPKKVTRVNSSSEEPCGKSQSIVSLPIEDEDAETEKNPAKGKSTEDRSKSPSKPASSVNSEDGKWQEKSKANKEVNENHIDENCSEEENDDERKPSGKIKMKFKRMEKKKEMDEDTENLSKLEDKLKSVIDSIEKENENEISDETDTGSYKEWTRSRKSRSSQEKVEKENKDGSAKIAGSGDNSENIAAQLELLKEMADELSEKTEKAEMNSQDDSATETEETNEEDQISDRKEKKEEEEEEEDGSDLADGRKSDIRRSRRKKSHDSVHDKKNVEEDVNIKSKKGRSSKCGKFEKEVDDSSAKRKGKSGKKIESRDENEDTDDGKSKRRKQTRRGNEGKNLSDERTSSNRNKEEKIDESNSDSDDDEDDSSEEEETRRRTRRSRKGKASGKKSEIKKECKSDSENYDSELEQEIEKFEKEPVLRRSSRRVQEVEKDGKDKNCKEDQKSKSEQKLKGGKKSKKEEDEDESLSLGSDNDSNEDEEEEEEEDTTKNIVDAENEAAKLALLHEANREDKEQEDEEDIDEDNEGDFEMPSSDSEVTFTPRKTRGSKTRDKESKKASDDDSDDSNHQPIRKTRLSSKLLDAKLSESDSEDDSEGKKKTRKGKGKGKKRKKESSEDDDDYKDAFDDDDGSDIEGPMRKKGRKRTKESSDEESESDSSSKKRSYRQKGKKRRRIKLMTNSSDEDAEDQETEEKVVDKKQESGNEGEDDDDEEGGHSFLKRRKIRKLMSNKKLAEETKQARKAEEERRKRIEERQKQYNNYIEVEDEEKEGTEEGKKILGSPMKCPVTTKLVMQVDEKTKEPIIEMDRTLIRKLKPHQVEAVQFMWNCCVENVDRLKKEEGSGCILAHCMGLGKTLSVISFLHMMMAKQKLTRIKCCLVVCPLNTVLNWQREFEMWQEDLHFQMDVYELSLVKQNFARADRLHDWHENGGVMIMGYDMYRRLATGHKQKKKGFAKKKRLCEIFQEALVDPGPDIVVCDEGHILKNDSSAISKAMSEIKTKRRIVLTGTPLQNNLGEYHCMVNFVKTNLLGTRREFANRFINPITNGQCSDSTPYDVKIMKRRAHILHEMLAGCVQRMYDSEDSFIDDEAETDEESDMSFIDNSSEVSDKENSDTIDSDEDGGRKARDKQKKTEDENKDEIVKKWTTRSRRGDEDGAGPSQPLKEEEFQFDKGVSSEWWAEYVKEEDKFNMDTGGKLVLLFQILKMCENIGDKVLVFSQSLLSLDIIEDFLEFLDSQAQTEHEENLSNVDDKEKKEEEKEGEKVKDDELKEFGKNWSKGVDYFRLDGSTNPQNRKKYADSFNDIENYRARLFLISTKAGSLGINLVAANRVIIFDASWNPSHDIQSMFRVYRFGQEKPVYIYRFLAQGTMEEKIYERQVTKQSLSLRVIDENQIERHFSASDLQELYTFRPDRLDDPNRKEKPTPKLPKDVLLAELLQSHKDWIVGYHDHDSLLENIEQDKLTEEERKAAWEEYEEEKKGIRVQNLMVQPGFGMPPMPGAFNQGFSGWHGGMFPQGLPNLGPNGLLQIVNDLKIRFPGMPPELFQQRVQAVLRQLLAQQIMQQQEAQRRQVEQRQLQELQRLNQIKQQIQRQRQQIAVQQSQMGLSSLSPVSMYGATQPLPTLNTNMPMSSTLSNMLLGQNVPRSQPKS</sequence>
<evidence type="ECO:0000256" key="5">
    <source>
        <dbReference type="ARBA" id="ARBA00022723"/>
    </source>
</evidence>
<feature type="compositionally biased region" description="Acidic residues" evidence="17">
    <location>
        <begin position="970"/>
        <end position="982"/>
    </location>
</feature>
<dbReference type="GO" id="GO:0000781">
    <property type="term" value="C:chromosome, telomeric region"/>
    <property type="evidence" value="ECO:0007669"/>
    <property type="project" value="UniProtKB-SubCell"/>
</dbReference>
<feature type="compositionally biased region" description="Basic residues" evidence="17">
    <location>
        <begin position="871"/>
        <end position="883"/>
    </location>
</feature>
<keyword evidence="8" id="KW-0378">Hydrolase</keyword>
<evidence type="ECO:0000256" key="9">
    <source>
        <dbReference type="ARBA" id="ARBA00022806"/>
    </source>
</evidence>
<keyword evidence="22" id="KW-1185">Reference proteome</keyword>
<dbReference type="SUPFAM" id="SSF52540">
    <property type="entry name" value="P-loop containing nucleoside triphosphate hydrolases"/>
    <property type="match status" value="2"/>
</dbReference>
<evidence type="ECO:0000256" key="3">
    <source>
        <dbReference type="ARBA" id="ARBA00007025"/>
    </source>
</evidence>
<organism evidence="21 22">
    <name type="scientific">Potamilus streckersoni</name>
    <dbReference type="NCBI Taxonomy" id="2493646"/>
    <lineage>
        <taxon>Eukaryota</taxon>
        <taxon>Metazoa</taxon>
        <taxon>Spiralia</taxon>
        <taxon>Lophotrochozoa</taxon>
        <taxon>Mollusca</taxon>
        <taxon>Bivalvia</taxon>
        <taxon>Autobranchia</taxon>
        <taxon>Heteroconchia</taxon>
        <taxon>Palaeoheterodonta</taxon>
        <taxon>Unionida</taxon>
        <taxon>Unionoidea</taxon>
        <taxon>Unionidae</taxon>
        <taxon>Ambleminae</taxon>
        <taxon>Lampsilini</taxon>
        <taxon>Potamilus</taxon>
    </lineage>
</organism>
<dbReference type="Pfam" id="PF17981">
    <property type="entry name" value="ADD_ATRX"/>
    <property type="match status" value="1"/>
</dbReference>
<dbReference type="GO" id="GO:0005634">
    <property type="term" value="C:nucleus"/>
    <property type="evidence" value="ECO:0007669"/>
    <property type="project" value="UniProtKB-SubCell"/>
</dbReference>
<keyword evidence="4" id="KW-0158">Chromosome</keyword>
<dbReference type="InterPro" id="IPR014001">
    <property type="entry name" value="Helicase_ATP-bd"/>
</dbReference>
<feature type="region of interest" description="Disordered" evidence="17">
    <location>
        <begin position="2115"/>
        <end position="2142"/>
    </location>
</feature>
<feature type="domain" description="Helicase C-terminal" evidence="19">
    <location>
        <begin position="1695"/>
        <end position="1895"/>
    </location>
</feature>
<evidence type="ECO:0000256" key="12">
    <source>
        <dbReference type="ARBA" id="ARBA00022895"/>
    </source>
</evidence>
<dbReference type="PROSITE" id="PS51194">
    <property type="entry name" value="HELICASE_CTER"/>
    <property type="match status" value="1"/>
</dbReference>
<dbReference type="InterPro" id="IPR044574">
    <property type="entry name" value="ARIP4-like"/>
</dbReference>
<keyword evidence="11" id="KW-0067">ATP-binding</keyword>
<dbReference type="InterPro" id="IPR011011">
    <property type="entry name" value="Znf_FYVE_PHD"/>
</dbReference>
<feature type="compositionally biased region" description="Basic and acidic residues" evidence="17">
    <location>
        <begin position="601"/>
        <end position="631"/>
    </location>
</feature>
<evidence type="ECO:0000256" key="2">
    <source>
        <dbReference type="ARBA" id="ARBA00004574"/>
    </source>
</evidence>
<evidence type="ECO:0000256" key="15">
    <source>
        <dbReference type="ARBA" id="ARBA00031106"/>
    </source>
</evidence>
<dbReference type="InterPro" id="IPR000330">
    <property type="entry name" value="SNF2_N"/>
</dbReference>
<evidence type="ECO:0000259" key="19">
    <source>
        <dbReference type="PROSITE" id="PS51194"/>
    </source>
</evidence>
<feature type="compositionally biased region" description="Basic and acidic residues" evidence="17">
    <location>
        <begin position="44"/>
        <end position="55"/>
    </location>
</feature>
<dbReference type="InterPro" id="IPR049730">
    <property type="entry name" value="SNF2/RAD54-like_C"/>
</dbReference>
<feature type="compositionally biased region" description="Acidic residues" evidence="17">
    <location>
        <begin position="709"/>
        <end position="721"/>
    </location>
</feature>
<evidence type="ECO:0000313" key="21">
    <source>
        <dbReference type="EMBL" id="KAK3577102.1"/>
    </source>
</evidence>
<dbReference type="GO" id="GO:0010468">
    <property type="term" value="P:regulation of gene expression"/>
    <property type="evidence" value="ECO:0007669"/>
    <property type="project" value="UniProtKB-ARBA"/>
</dbReference>
<feature type="compositionally biased region" description="Basic residues" evidence="17">
    <location>
        <begin position="1093"/>
        <end position="1107"/>
    </location>
</feature>
<feature type="compositionally biased region" description="Basic residues" evidence="17">
    <location>
        <begin position="1212"/>
        <end position="1223"/>
    </location>
</feature>
<feature type="compositionally biased region" description="Polar residues" evidence="17">
    <location>
        <begin position="544"/>
        <end position="553"/>
    </location>
</feature>
<dbReference type="CDD" id="cd18793">
    <property type="entry name" value="SF2_C_SNF"/>
    <property type="match status" value="1"/>
</dbReference>
<dbReference type="GO" id="GO:0008270">
    <property type="term" value="F:zinc ion binding"/>
    <property type="evidence" value="ECO:0007669"/>
    <property type="project" value="UniProtKB-KW"/>
</dbReference>
<feature type="coiled-coil region" evidence="16">
    <location>
        <begin position="2054"/>
        <end position="2095"/>
    </location>
</feature>
<feature type="compositionally biased region" description="Basic and acidic residues" evidence="17">
    <location>
        <begin position="654"/>
        <end position="667"/>
    </location>
</feature>
<reference evidence="21" key="3">
    <citation type="submission" date="2023-05" db="EMBL/GenBank/DDBJ databases">
        <authorList>
            <person name="Smith C.H."/>
        </authorList>
    </citation>
    <scope>NUCLEOTIDE SEQUENCE</scope>
    <source>
        <strain evidence="21">CHS0354</strain>
        <tissue evidence="21">Mantle</tissue>
    </source>
</reference>
<dbReference type="Gene3D" id="3.40.50.300">
    <property type="entry name" value="P-loop containing nucleotide triphosphate hydrolases"/>
    <property type="match status" value="1"/>
</dbReference>
<keyword evidence="5" id="KW-0479">Metal-binding</keyword>
<feature type="compositionally biased region" description="Basic and acidic residues" evidence="17">
    <location>
        <begin position="1614"/>
        <end position="1636"/>
    </location>
</feature>
<evidence type="ECO:0000256" key="16">
    <source>
        <dbReference type="SAM" id="Coils"/>
    </source>
</evidence>
<dbReference type="Pfam" id="PF00271">
    <property type="entry name" value="Helicase_C"/>
    <property type="match status" value="1"/>
</dbReference>
<keyword evidence="13" id="KW-0238">DNA-binding</keyword>
<protein>
    <recommendedName>
        <fullName evidence="15">ATP-dependent helicase ATRX</fullName>
    </recommendedName>
</protein>
<keyword evidence="10" id="KW-0862">Zinc</keyword>
<feature type="compositionally biased region" description="Acidic residues" evidence="17">
    <location>
        <begin position="26"/>
        <end position="36"/>
    </location>
</feature>
<feature type="compositionally biased region" description="Basic residues" evidence="17">
    <location>
        <begin position="1155"/>
        <end position="1170"/>
    </location>
</feature>
<feature type="compositionally biased region" description="Basic and acidic residues" evidence="17">
    <location>
        <begin position="527"/>
        <end position="542"/>
    </location>
</feature>
<feature type="region of interest" description="Disordered" evidence="17">
    <location>
        <begin position="487"/>
        <end position="1244"/>
    </location>
</feature>
<dbReference type="SUPFAM" id="SSF57903">
    <property type="entry name" value="FYVE/PHD zinc finger"/>
    <property type="match status" value="1"/>
</dbReference>
<accession>A0AAE0RP91</accession>
<dbReference type="GO" id="GO:0003677">
    <property type="term" value="F:DNA binding"/>
    <property type="evidence" value="ECO:0007669"/>
    <property type="project" value="UniProtKB-KW"/>
</dbReference>
<keyword evidence="6" id="KW-0547">Nucleotide-binding</keyword>
<feature type="compositionally biased region" description="Acidic residues" evidence="17">
    <location>
        <begin position="1110"/>
        <end position="1127"/>
    </location>
</feature>
<feature type="compositionally biased region" description="Polar residues" evidence="17">
    <location>
        <begin position="500"/>
        <end position="516"/>
    </location>
</feature>
<keyword evidence="7" id="KW-0863">Zinc-finger</keyword>
<evidence type="ECO:0000256" key="13">
    <source>
        <dbReference type="ARBA" id="ARBA00023125"/>
    </source>
</evidence>
<evidence type="ECO:0000256" key="8">
    <source>
        <dbReference type="ARBA" id="ARBA00022801"/>
    </source>
</evidence>
<dbReference type="SMART" id="SM00487">
    <property type="entry name" value="DEXDc"/>
    <property type="match status" value="1"/>
</dbReference>
<feature type="compositionally biased region" description="Polar residues" evidence="17">
    <location>
        <begin position="256"/>
        <end position="267"/>
    </location>
</feature>
<feature type="compositionally biased region" description="Basic and acidic residues" evidence="17">
    <location>
        <begin position="827"/>
        <end position="851"/>
    </location>
</feature>
<dbReference type="PROSITE" id="PS51192">
    <property type="entry name" value="HELICASE_ATP_BIND_1"/>
    <property type="match status" value="1"/>
</dbReference>
<keyword evidence="12" id="KW-0779">Telomere</keyword>
<dbReference type="PANTHER" id="PTHR45797">
    <property type="entry name" value="RAD54-LIKE"/>
    <property type="match status" value="1"/>
</dbReference>
<feature type="compositionally biased region" description="Polar residues" evidence="17">
    <location>
        <begin position="279"/>
        <end position="288"/>
    </location>
</feature>
<feature type="compositionally biased region" description="Basic and acidic residues" evidence="17">
    <location>
        <begin position="1044"/>
        <end position="1055"/>
    </location>
</feature>